<gene>
    <name evidence="2" type="ORF">GCM10009682_44210</name>
</gene>
<evidence type="ECO:0000259" key="1">
    <source>
        <dbReference type="Pfam" id="PF14530"/>
    </source>
</evidence>
<protein>
    <submittedName>
        <fullName evidence="2">Ferritin-like domain-containing protein</fullName>
    </submittedName>
</protein>
<keyword evidence="3" id="KW-1185">Reference proteome</keyword>
<evidence type="ECO:0000313" key="2">
    <source>
        <dbReference type="EMBL" id="GAA1818688.1"/>
    </source>
</evidence>
<dbReference type="InterPro" id="IPR029447">
    <property type="entry name" value="DUF4439"/>
</dbReference>
<dbReference type="Pfam" id="PF14530">
    <property type="entry name" value="DUF4439"/>
    <property type="match status" value="1"/>
</dbReference>
<organism evidence="2 3">
    <name type="scientific">Luedemannella flava</name>
    <dbReference type="NCBI Taxonomy" id="349316"/>
    <lineage>
        <taxon>Bacteria</taxon>
        <taxon>Bacillati</taxon>
        <taxon>Actinomycetota</taxon>
        <taxon>Actinomycetes</taxon>
        <taxon>Micromonosporales</taxon>
        <taxon>Micromonosporaceae</taxon>
        <taxon>Luedemannella</taxon>
    </lineage>
</organism>
<dbReference type="Proteomes" id="UP001500218">
    <property type="component" value="Unassembled WGS sequence"/>
</dbReference>
<reference evidence="3" key="1">
    <citation type="journal article" date="2019" name="Int. J. Syst. Evol. Microbiol.">
        <title>The Global Catalogue of Microorganisms (GCM) 10K type strain sequencing project: providing services to taxonomists for standard genome sequencing and annotation.</title>
        <authorList>
            <consortium name="The Broad Institute Genomics Platform"/>
            <consortium name="The Broad Institute Genome Sequencing Center for Infectious Disease"/>
            <person name="Wu L."/>
            <person name="Ma J."/>
        </authorList>
    </citation>
    <scope>NUCLEOTIDE SEQUENCE [LARGE SCALE GENOMIC DNA]</scope>
    <source>
        <strain evidence="3">JCM 13250</strain>
    </source>
</reference>
<evidence type="ECO:0000313" key="3">
    <source>
        <dbReference type="Proteomes" id="UP001500218"/>
    </source>
</evidence>
<comment type="caution">
    <text evidence="2">The sequence shown here is derived from an EMBL/GenBank/DDBJ whole genome shotgun (WGS) entry which is preliminary data.</text>
</comment>
<proteinExistence type="predicted"/>
<sequence>MSDANTALAAALTAEHAAIFGYGVVGGHLDSNAAKETARRADTAHRTRRDALVARLASLSATAPPAAPAYTLPFEVTSRASAYKLAIALEEGTAEAWRVAVAATTGDVRKIALDALIDCAVRATAWRRTAKLAPITVPFPGVRS</sequence>
<dbReference type="SUPFAM" id="SSF47240">
    <property type="entry name" value="Ferritin-like"/>
    <property type="match status" value="1"/>
</dbReference>
<dbReference type="RefSeq" id="WP_344135544.1">
    <property type="nucleotide sequence ID" value="NZ_BAAALT010000157.1"/>
</dbReference>
<dbReference type="Gene3D" id="1.20.1260.10">
    <property type="match status" value="1"/>
</dbReference>
<feature type="domain" description="DUF4439" evidence="1">
    <location>
        <begin position="7"/>
        <end position="143"/>
    </location>
</feature>
<dbReference type="InterPro" id="IPR012347">
    <property type="entry name" value="Ferritin-like"/>
</dbReference>
<name>A0ABP4YNU6_9ACTN</name>
<dbReference type="EMBL" id="BAAALT010000157">
    <property type="protein sequence ID" value="GAA1818688.1"/>
    <property type="molecule type" value="Genomic_DNA"/>
</dbReference>
<accession>A0ABP4YNU6</accession>
<dbReference type="InterPro" id="IPR009078">
    <property type="entry name" value="Ferritin-like_SF"/>
</dbReference>
<dbReference type="CDD" id="cd00657">
    <property type="entry name" value="Ferritin_like"/>
    <property type="match status" value="1"/>
</dbReference>